<feature type="region of interest" description="Disordered" evidence="1">
    <location>
        <begin position="1"/>
        <end position="37"/>
    </location>
</feature>
<organism evidence="2 3">
    <name type="scientific">Citrus x changshan-huyou</name>
    <dbReference type="NCBI Taxonomy" id="2935761"/>
    <lineage>
        <taxon>Eukaryota</taxon>
        <taxon>Viridiplantae</taxon>
        <taxon>Streptophyta</taxon>
        <taxon>Embryophyta</taxon>
        <taxon>Tracheophyta</taxon>
        <taxon>Spermatophyta</taxon>
        <taxon>Magnoliopsida</taxon>
        <taxon>eudicotyledons</taxon>
        <taxon>Gunneridae</taxon>
        <taxon>Pentapetalae</taxon>
        <taxon>rosids</taxon>
        <taxon>malvids</taxon>
        <taxon>Sapindales</taxon>
        <taxon>Rutaceae</taxon>
        <taxon>Aurantioideae</taxon>
        <taxon>Citrus</taxon>
    </lineage>
</organism>
<proteinExistence type="predicted"/>
<evidence type="ECO:0000256" key="1">
    <source>
        <dbReference type="SAM" id="MobiDB-lite"/>
    </source>
</evidence>
<dbReference type="Proteomes" id="UP001428341">
    <property type="component" value="Unassembled WGS sequence"/>
</dbReference>
<protein>
    <submittedName>
        <fullName evidence="2">Uncharacterized protein</fullName>
    </submittedName>
</protein>
<gene>
    <name evidence="2" type="ORF">WN944_009625</name>
</gene>
<keyword evidence="3" id="KW-1185">Reference proteome</keyword>
<evidence type="ECO:0000313" key="3">
    <source>
        <dbReference type="Proteomes" id="UP001428341"/>
    </source>
</evidence>
<comment type="caution">
    <text evidence="2">The sequence shown here is derived from an EMBL/GenBank/DDBJ whole genome shotgun (WGS) entry which is preliminary data.</text>
</comment>
<evidence type="ECO:0000313" key="2">
    <source>
        <dbReference type="EMBL" id="KAK9221199.1"/>
    </source>
</evidence>
<dbReference type="EMBL" id="JBCGBO010000002">
    <property type="protein sequence ID" value="KAK9221199.1"/>
    <property type="molecule type" value="Genomic_DNA"/>
</dbReference>
<reference evidence="2 3" key="1">
    <citation type="submission" date="2024-05" db="EMBL/GenBank/DDBJ databases">
        <title>Haplotype-resolved chromosome-level genome assembly of Huyou (Citrus changshanensis).</title>
        <authorList>
            <person name="Miao C."/>
            <person name="Chen W."/>
            <person name="Wu Y."/>
            <person name="Wang L."/>
            <person name="Zhao S."/>
            <person name="Grierson D."/>
            <person name="Xu C."/>
            <person name="Chen K."/>
        </authorList>
    </citation>
    <scope>NUCLEOTIDE SEQUENCE [LARGE SCALE GENOMIC DNA]</scope>
    <source>
        <strain evidence="2">01-14</strain>
        <tissue evidence="2">Leaf</tissue>
    </source>
</reference>
<accession>A0AAP0MS25</accession>
<feature type="compositionally biased region" description="Polar residues" evidence="1">
    <location>
        <begin position="1"/>
        <end position="12"/>
    </location>
</feature>
<dbReference type="AlphaFoldDB" id="A0AAP0MS25"/>
<sequence>MGEQMNDPSPSMQGRDPVKVFPKSSIQNGTLPRLVRF</sequence>
<name>A0AAP0MS25_9ROSI</name>